<dbReference type="InterPro" id="IPR001810">
    <property type="entry name" value="F-box_dom"/>
</dbReference>
<dbReference type="InterPro" id="IPR036047">
    <property type="entry name" value="F-box-like_dom_sf"/>
</dbReference>
<protein>
    <submittedName>
        <fullName evidence="2">(northern house mosquito) hypothetical protein</fullName>
    </submittedName>
</protein>
<dbReference type="PANTHER" id="PTHR16134">
    <property type="entry name" value="F-BOX/TPR REPEAT PROTEIN POF3"/>
    <property type="match status" value="1"/>
</dbReference>
<dbReference type="CDD" id="cd09917">
    <property type="entry name" value="F-box_SF"/>
    <property type="match status" value="1"/>
</dbReference>
<dbReference type="AlphaFoldDB" id="A0A8D8FNJ4"/>
<dbReference type="SUPFAM" id="SSF81383">
    <property type="entry name" value="F-box domain"/>
    <property type="match status" value="1"/>
</dbReference>
<reference evidence="2" key="1">
    <citation type="submission" date="2021-05" db="EMBL/GenBank/DDBJ databases">
        <authorList>
            <person name="Alioto T."/>
            <person name="Alioto T."/>
            <person name="Gomez Garrido J."/>
        </authorList>
    </citation>
    <scope>NUCLEOTIDE SEQUENCE</scope>
</reference>
<dbReference type="InterPro" id="IPR032675">
    <property type="entry name" value="LRR_dom_sf"/>
</dbReference>
<proteinExistence type="predicted"/>
<dbReference type="SUPFAM" id="SSF52047">
    <property type="entry name" value="RNI-like"/>
    <property type="match status" value="1"/>
</dbReference>
<dbReference type="Gene3D" id="3.80.10.10">
    <property type="entry name" value="Ribonuclease Inhibitor"/>
    <property type="match status" value="1"/>
</dbReference>
<dbReference type="Pfam" id="PF12937">
    <property type="entry name" value="F-box-like"/>
    <property type="match status" value="1"/>
</dbReference>
<dbReference type="EMBL" id="HBUE01080763">
    <property type="protein sequence ID" value="CAG6477405.1"/>
    <property type="molecule type" value="Transcribed_RNA"/>
</dbReference>
<organism evidence="2">
    <name type="scientific">Culex pipiens</name>
    <name type="common">House mosquito</name>
    <dbReference type="NCBI Taxonomy" id="7175"/>
    <lineage>
        <taxon>Eukaryota</taxon>
        <taxon>Metazoa</taxon>
        <taxon>Ecdysozoa</taxon>
        <taxon>Arthropoda</taxon>
        <taxon>Hexapoda</taxon>
        <taxon>Insecta</taxon>
        <taxon>Pterygota</taxon>
        <taxon>Neoptera</taxon>
        <taxon>Endopterygota</taxon>
        <taxon>Diptera</taxon>
        <taxon>Nematocera</taxon>
        <taxon>Culicoidea</taxon>
        <taxon>Culicidae</taxon>
        <taxon>Culicinae</taxon>
        <taxon>Culicini</taxon>
        <taxon>Culex</taxon>
        <taxon>Culex</taxon>
    </lineage>
</organism>
<dbReference type="Gene3D" id="1.20.1280.50">
    <property type="match status" value="1"/>
</dbReference>
<accession>A0A8D8FNJ4</accession>
<sequence>MFRKGPLFIQFGEEKIEMETKEDKLTVPELSDFPNEILALIFQHLRFPDRLRMSAVCRRWNQLVFAFFGDRIMLHLNASTDCSVPIGRLSDRSYRNVQVFWTEDSSGWMDAVEDLAPKLLSLDLYIMPEERGFLAKWNPPPSLMEQFLRILANLESLGTLFINTTPTTFGAVLEAIHDLTNLATLMVEIRIDDGSFALSSFNGLCRLPKLRAVSICSYVPLCAPGKDRLVPAPFVESLTLEQYSPCFSILNFYKLFPCLTKLDVRQVEMDPEELELVVVTWPALEVLVIGLNSSLLNTTALEMLQQLPKLRKLELQTQVYCTDECIEFDFLQASFYLLETIFQIPTLEELRLVHGPVAGIWWSGQIPTDAPSCRLYINGIYVPRTNDGPSFKCDASEEGTAIMS</sequence>
<dbReference type="PROSITE" id="PS50181">
    <property type="entry name" value="FBOX"/>
    <property type="match status" value="1"/>
</dbReference>
<evidence type="ECO:0000259" key="1">
    <source>
        <dbReference type="PROSITE" id="PS50181"/>
    </source>
</evidence>
<name>A0A8D8FNJ4_CULPI</name>
<dbReference type="SMART" id="SM00256">
    <property type="entry name" value="FBOX"/>
    <property type="match status" value="1"/>
</dbReference>
<dbReference type="EMBL" id="HBUE01301378">
    <property type="protein sequence ID" value="CAG6579079.1"/>
    <property type="molecule type" value="Transcribed_RNA"/>
</dbReference>
<feature type="domain" description="F-box" evidence="1">
    <location>
        <begin position="27"/>
        <end position="76"/>
    </location>
</feature>
<evidence type="ECO:0000313" key="2">
    <source>
        <dbReference type="EMBL" id="CAG6477405.1"/>
    </source>
</evidence>
<dbReference type="EMBL" id="HBUE01195382">
    <property type="protein sequence ID" value="CAG6527356.1"/>
    <property type="molecule type" value="Transcribed_RNA"/>
</dbReference>
<dbReference type="PANTHER" id="PTHR16134:SF3">
    <property type="entry name" value="F-BOX DOMAIN-CONTAINING PROTEIN"/>
    <property type="match status" value="1"/>
</dbReference>